<organism evidence="5 6">
    <name type="scientific">Cladobotryum mycophilum</name>
    <dbReference type="NCBI Taxonomy" id="491253"/>
    <lineage>
        <taxon>Eukaryota</taxon>
        <taxon>Fungi</taxon>
        <taxon>Dikarya</taxon>
        <taxon>Ascomycota</taxon>
        <taxon>Pezizomycotina</taxon>
        <taxon>Sordariomycetes</taxon>
        <taxon>Hypocreomycetidae</taxon>
        <taxon>Hypocreales</taxon>
        <taxon>Hypocreaceae</taxon>
        <taxon>Cladobotryum</taxon>
    </lineage>
</organism>
<feature type="signal peptide" evidence="3">
    <location>
        <begin position="1"/>
        <end position="21"/>
    </location>
</feature>
<comment type="caution">
    <text evidence="5">The sequence shown here is derived from an EMBL/GenBank/DDBJ whole genome shotgun (WGS) entry which is preliminary data.</text>
</comment>
<dbReference type="Pfam" id="PF12222">
    <property type="entry name" value="PNGaseA"/>
    <property type="match status" value="1"/>
</dbReference>
<dbReference type="PANTHER" id="PTHR31104">
    <property type="entry name" value="PEPTIDE-N4-(N-ACETYL-BETA-GLUCOSAMINYL)ASPARAGINE AMIDASE A PROTEIN"/>
    <property type="match status" value="1"/>
</dbReference>
<evidence type="ECO:0000313" key="6">
    <source>
        <dbReference type="Proteomes" id="UP001338125"/>
    </source>
</evidence>
<dbReference type="Proteomes" id="UP001338125">
    <property type="component" value="Unassembled WGS sequence"/>
</dbReference>
<evidence type="ECO:0000256" key="1">
    <source>
        <dbReference type="ARBA" id="ARBA00001933"/>
    </source>
</evidence>
<evidence type="ECO:0000256" key="2">
    <source>
        <dbReference type="ARBA" id="ARBA00022898"/>
    </source>
</evidence>
<evidence type="ECO:0000313" key="5">
    <source>
        <dbReference type="EMBL" id="KAK5987131.1"/>
    </source>
</evidence>
<keyword evidence="2" id="KW-0663">Pyridoxal phosphate</keyword>
<feature type="domain" description="Peptide N-acetyl-beta-D-glucosaminyl asparaginase amidase A N-terminal" evidence="4">
    <location>
        <begin position="82"/>
        <end position="388"/>
    </location>
</feature>
<keyword evidence="3" id="KW-0732">Signal</keyword>
<gene>
    <name evidence="5" type="ORF">PT974_11249</name>
</gene>
<accession>A0ABR0S4P8</accession>
<keyword evidence="6" id="KW-1185">Reference proteome</keyword>
<proteinExistence type="predicted"/>
<dbReference type="Pfam" id="PF25156">
    <property type="entry name" value="PNGase_A_C"/>
    <property type="match status" value="1"/>
</dbReference>
<dbReference type="InterPro" id="IPR056948">
    <property type="entry name" value="PNGaseA_N"/>
</dbReference>
<protein>
    <submittedName>
        <fullName evidence="5">Peptide-N4-(N-acetyl-beta-glucosaminyl)asparagine amidase A</fullName>
    </submittedName>
</protein>
<reference evidence="5 6" key="1">
    <citation type="submission" date="2024-01" db="EMBL/GenBank/DDBJ databases">
        <title>Complete genome of Cladobotryum mycophilum ATHUM6906.</title>
        <authorList>
            <person name="Christinaki A.C."/>
            <person name="Myridakis A.I."/>
            <person name="Kouvelis V.N."/>
        </authorList>
    </citation>
    <scope>NUCLEOTIDE SEQUENCE [LARGE SCALE GENOMIC DNA]</scope>
    <source>
        <strain evidence="5 6">ATHUM6906</strain>
    </source>
</reference>
<evidence type="ECO:0000259" key="4">
    <source>
        <dbReference type="Pfam" id="PF12222"/>
    </source>
</evidence>
<comment type="cofactor">
    <cofactor evidence="1">
        <name>pyridoxal 5'-phosphate</name>
        <dbReference type="ChEBI" id="CHEBI:597326"/>
    </cofactor>
</comment>
<sequence>MRHVWSLASLWVAVVAGGLAAVRDLSHNADRHMNGLLASKAASSSTPASRPLECFQVQNPILLPKGVVAGGYVFDGSLKGSSPACEVTLMEYHFGNSYGHPFVGKYTPPKCPFTRVVMNLTVVSEGRQFDRLAIMYLGDTEVWRTSTAEPEESPGIAWSYLKDMTPYLSLWKEPQTLIFDLGNLVNEKYTGLFNTTLTATFINDNVRATGADPADQIVPLSARKGSQGAPSAFTYPQDNPSIPVTLPQNIKRAVVSISANGQSSEEFWWSNVPDNVANIFDNTTGPLPGHSSFREVQLYIDGQLAGLSWPFPVIFTGGISPPLHRPIVGLGAFDLREQEVDITPWLGLLCDGKQHTFSFKIVGAYDIVVPMYWALSGKLFLWLDKPGSVTRGAPPRVQVNQPNYQSNPLSIVNGDTVKYSQTVSRSIRVSSQLVRQGKILQYAWSQSFDMQNGGYLKDEGNFQQVNALYSGEDKALLNRDPYFRSKYSYPVEMVLDASGTTEDYTLKLEAQLYQGLQLTVIGQTLYSTGLEPFLHKLPTSVSGSTLSTFRKGRASFYQPNDGESSSGRGETRQTMQFGVAADAAFDAAGFNPAPLLYMRDVTAQQEALTHDDMYLYGGDSNSNNRPGAPQWRSVVEPETTNRTGGFAPLPAQLRGGVKVFLGRT</sequence>
<dbReference type="InterPro" id="IPR000634">
    <property type="entry name" value="Ser/Thr_deHydtase_PyrdxlP-BS"/>
</dbReference>
<feature type="chain" id="PRO_5045593758" evidence="3">
    <location>
        <begin position="22"/>
        <end position="664"/>
    </location>
</feature>
<evidence type="ECO:0000256" key="3">
    <source>
        <dbReference type="SAM" id="SignalP"/>
    </source>
</evidence>
<dbReference type="InterPro" id="IPR021102">
    <property type="entry name" value="PNGase_A"/>
</dbReference>
<dbReference type="PROSITE" id="PS00165">
    <property type="entry name" value="DEHYDRATASE_SER_THR"/>
    <property type="match status" value="1"/>
</dbReference>
<name>A0ABR0S4P8_9HYPO</name>
<dbReference type="EMBL" id="JAVFKD010000016">
    <property type="protein sequence ID" value="KAK5987131.1"/>
    <property type="molecule type" value="Genomic_DNA"/>
</dbReference>